<name>A0AAX1I8D0_STEMA</name>
<dbReference type="Proteomes" id="UP000515598">
    <property type="component" value="Chromosome"/>
</dbReference>
<evidence type="ECO:0000313" key="1">
    <source>
        <dbReference type="EMBL" id="QNG76128.1"/>
    </source>
</evidence>
<dbReference type="AlphaFoldDB" id="A0AAX1I8D0"/>
<proteinExistence type="predicted"/>
<evidence type="ECO:0000313" key="2">
    <source>
        <dbReference type="Proteomes" id="UP000515598"/>
    </source>
</evidence>
<dbReference type="EMBL" id="CP060025">
    <property type="protein sequence ID" value="QNG76128.1"/>
    <property type="molecule type" value="Genomic_DNA"/>
</dbReference>
<accession>A0AAX1I8D0</accession>
<protein>
    <submittedName>
        <fullName evidence="1">Uncharacterized protein</fullName>
    </submittedName>
</protein>
<gene>
    <name evidence="1" type="ORF">GPNADHDJ_00294</name>
</gene>
<reference evidence="1 2" key="1">
    <citation type="submission" date="2020-08" db="EMBL/GenBank/DDBJ databases">
        <title>Phenotypic and transcriptomic analysis of seven clinical Stenotrophomonas maltophilia isolates identify a small set of shared and commonly regulated genes involved in biofilm lifestyle.</title>
        <authorList>
            <person name="Alio I."/>
            <person name="Gudzuhn M."/>
            <person name="Streit W."/>
        </authorList>
    </citation>
    <scope>NUCLEOTIDE SEQUENCE [LARGE SCALE GENOMIC DNA]</scope>
    <source>
        <strain evidence="1 2">UHH_SKK55</strain>
    </source>
</reference>
<organism evidence="1 2">
    <name type="scientific">Stenotrophomonas maltophilia</name>
    <name type="common">Pseudomonas maltophilia</name>
    <name type="synonym">Xanthomonas maltophilia</name>
    <dbReference type="NCBI Taxonomy" id="40324"/>
    <lineage>
        <taxon>Bacteria</taxon>
        <taxon>Pseudomonadati</taxon>
        <taxon>Pseudomonadota</taxon>
        <taxon>Gammaproteobacteria</taxon>
        <taxon>Lysobacterales</taxon>
        <taxon>Lysobacteraceae</taxon>
        <taxon>Stenotrophomonas</taxon>
        <taxon>Stenotrophomonas maltophilia group</taxon>
    </lineage>
</organism>
<sequence length="205" mass="22841">MPIVEWRRGACFARVGTSNWAGGWWEADCWLASCTRVRPCTRILEISRWDVTRSRGSFQGFEICQLSWKWRSSDPKKFALLRLSSPNAGGRINDRLAAIPASDTNKGQIGPNCCQWMDWGPQESLGAQEGARPRHKCHQLGTPTEAGSAAAPCCALNIIYIMRKSGIRRFGQRWSSFVGSAWQWLGLWLGSCLRPGTPAKDEIAA</sequence>